<name>A0A9N9Y549_9HYPO</name>
<sequence length="252" mass="28276">MEVSSTKYRVGVPPVRPLPLENSHKVGDVCSPDVLDELYEKVADILHAHDIALTKPSNVGDVGNAVDLIDDWGSSYEDEDYTERPISLVYRSYPNIPESARLTLLIIAHWTNSPEAWELAVQNIRPLVLEYLRTQQDVDVEMIDEAHFDSLSLSPVGDDPELTRNWDGISAQIVDVLESNPASRGNMTTVSIFRAGITTSSNNPINVYVSVSDDCSQADWPPIIADIKKIIDPHHLELIFEHNAWESLEYWD</sequence>
<keyword evidence="2" id="KW-1185">Reference proteome</keyword>
<reference evidence="1" key="1">
    <citation type="submission" date="2021-10" db="EMBL/GenBank/DDBJ databases">
        <authorList>
            <person name="Piombo E."/>
        </authorList>
    </citation>
    <scope>NUCLEOTIDE SEQUENCE</scope>
</reference>
<accession>A0A9N9Y549</accession>
<dbReference type="AlphaFoldDB" id="A0A9N9Y549"/>
<comment type="caution">
    <text evidence="1">The sequence shown here is derived from an EMBL/GenBank/DDBJ whole genome shotgun (WGS) entry which is preliminary data.</text>
</comment>
<dbReference type="Proteomes" id="UP000754883">
    <property type="component" value="Unassembled WGS sequence"/>
</dbReference>
<gene>
    <name evidence="1" type="ORF">CBYS24578_00007078</name>
</gene>
<protein>
    <submittedName>
        <fullName evidence="1">Uncharacterized protein</fullName>
    </submittedName>
</protein>
<dbReference type="EMBL" id="CABFNO020001476">
    <property type="protein sequence ID" value="CAG9990835.1"/>
    <property type="molecule type" value="Genomic_DNA"/>
</dbReference>
<organism evidence="1 2">
    <name type="scientific">Clonostachys byssicola</name>
    <dbReference type="NCBI Taxonomy" id="160290"/>
    <lineage>
        <taxon>Eukaryota</taxon>
        <taxon>Fungi</taxon>
        <taxon>Dikarya</taxon>
        <taxon>Ascomycota</taxon>
        <taxon>Pezizomycotina</taxon>
        <taxon>Sordariomycetes</taxon>
        <taxon>Hypocreomycetidae</taxon>
        <taxon>Hypocreales</taxon>
        <taxon>Bionectriaceae</taxon>
        <taxon>Clonostachys</taxon>
    </lineage>
</organism>
<evidence type="ECO:0000313" key="1">
    <source>
        <dbReference type="EMBL" id="CAG9990835.1"/>
    </source>
</evidence>
<dbReference type="OrthoDB" id="5143409at2759"/>
<evidence type="ECO:0000313" key="2">
    <source>
        <dbReference type="Proteomes" id="UP000754883"/>
    </source>
</evidence>
<proteinExistence type="predicted"/>